<dbReference type="HOGENOM" id="CLU_089876_12_5_1"/>
<evidence type="ECO:0000259" key="3">
    <source>
        <dbReference type="Pfam" id="PF03061"/>
    </source>
</evidence>
<dbReference type="GO" id="GO:0047617">
    <property type="term" value="F:fatty acyl-CoA hydrolase activity"/>
    <property type="evidence" value="ECO:0007669"/>
    <property type="project" value="InterPro"/>
</dbReference>
<dbReference type="Pfam" id="PF03061">
    <property type="entry name" value="4HBT"/>
    <property type="match status" value="1"/>
</dbReference>
<comment type="caution">
    <text evidence="4">The sequence shown here is derived from an EMBL/GenBank/DDBJ whole genome shotgun (WGS) entry which is preliminary data.</text>
</comment>
<keyword evidence="4" id="KW-0413">Isomerase</keyword>
<organism evidence="4 5">
    <name type="scientific">Rhizoctonia solani 123E</name>
    <dbReference type="NCBI Taxonomy" id="1423351"/>
    <lineage>
        <taxon>Eukaryota</taxon>
        <taxon>Fungi</taxon>
        <taxon>Dikarya</taxon>
        <taxon>Basidiomycota</taxon>
        <taxon>Agaricomycotina</taxon>
        <taxon>Agaricomycetes</taxon>
        <taxon>Cantharellales</taxon>
        <taxon>Ceratobasidiaceae</taxon>
        <taxon>Rhizoctonia</taxon>
    </lineage>
</organism>
<protein>
    <submittedName>
        <fullName evidence="4">Thioesterase/thiol ester dehydrase-isomerase</fullName>
    </submittedName>
</protein>
<keyword evidence="5" id="KW-1185">Reference proteome</keyword>
<dbReference type="CDD" id="cd03443">
    <property type="entry name" value="PaaI_thioesterase"/>
    <property type="match status" value="1"/>
</dbReference>
<dbReference type="OrthoDB" id="46529at2759"/>
<dbReference type="STRING" id="1423351.A0A074S186"/>
<accession>A0A074S186</accession>
<evidence type="ECO:0000256" key="2">
    <source>
        <dbReference type="ARBA" id="ARBA00022801"/>
    </source>
</evidence>
<name>A0A074S186_9AGAM</name>
<keyword evidence="2" id="KW-0378">Hydrolase</keyword>
<reference evidence="4 5" key="1">
    <citation type="submission" date="2013-12" db="EMBL/GenBank/DDBJ databases">
        <authorList>
            <person name="Cubeta M."/>
            <person name="Pakala S."/>
            <person name="Fedorova N."/>
            <person name="Thomas E."/>
            <person name="Dean R."/>
            <person name="Jabaji S."/>
            <person name="Neate S."/>
            <person name="Toda T."/>
            <person name="Tavantzis S."/>
            <person name="Vilgalys R."/>
            <person name="Bharathan N."/>
            <person name="Pakala S."/>
            <person name="Losada L.S."/>
            <person name="Zafar N."/>
            <person name="Nierman W."/>
        </authorList>
    </citation>
    <scope>NUCLEOTIDE SEQUENCE [LARGE SCALE GENOMIC DNA]</scope>
    <source>
        <strain evidence="4 5">123E</strain>
    </source>
</reference>
<dbReference type="PANTHER" id="PTHR21660:SF1">
    <property type="entry name" value="ACYL-COENZYME A THIOESTERASE 13"/>
    <property type="match status" value="1"/>
</dbReference>
<comment type="similarity">
    <text evidence="1">Belongs to the thioesterase PaaI family.</text>
</comment>
<dbReference type="SUPFAM" id="SSF54637">
    <property type="entry name" value="Thioesterase/thiol ester dehydrase-isomerase"/>
    <property type="match status" value="1"/>
</dbReference>
<proteinExistence type="inferred from homology"/>
<feature type="domain" description="Thioesterase" evidence="3">
    <location>
        <begin position="12"/>
        <end position="64"/>
    </location>
</feature>
<dbReference type="Gene3D" id="3.10.129.10">
    <property type="entry name" value="Hotdog Thioesterase"/>
    <property type="match status" value="1"/>
</dbReference>
<evidence type="ECO:0000256" key="1">
    <source>
        <dbReference type="ARBA" id="ARBA00008324"/>
    </source>
</evidence>
<dbReference type="EMBL" id="AZST01000073">
    <property type="protein sequence ID" value="KEP53106.1"/>
    <property type="molecule type" value="Genomic_DNA"/>
</dbReference>
<gene>
    <name evidence="4" type="ORF">V565_035280</name>
</gene>
<dbReference type="InterPro" id="IPR039298">
    <property type="entry name" value="ACOT13"/>
</dbReference>
<dbReference type="PANTHER" id="PTHR21660">
    <property type="entry name" value="THIOESTERASE SUPERFAMILY MEMBER-RELATED"/>
    <property type="match status" value="1"/>
</dbReference>
<dbReference type="GO" id="GO:0016853">
    <property type="term" value="F:isomerase activity"/>
    <property type="evidence" value="ECO:0007669"/>
    <property type="project" value="UniProtKB-KW"/>
</dbReference>
<dbReference type="AlphaFoldDB" id="A0A074S186"/>
<dbReference type="InterPro" id="IPR029069">
    <property type="entry name" value="HotDog_dom_sf"/>
</dbReference>
<dbReference type="InterPro" id="IPR006683">
    <property type="entry name" value="Thioestr_dom"/>
</dbReference>
<dbReference type="Proteomes" id="UP000027456">
    <property type="component" value="Unassembled WGS sequence"/>
</dbReference>
<evidence type="ECO:0000313" key="5">
    <source>
        <dbReference type="Proteomes" id="UP000027456"/>
    </source>
</evidence>
<sequence length="101" mass="10844">MGSLAVGTKGQWMTGVSTDISTSFIKPAGTEGDTLYCRGIVDGMGKTLAYTRIEFRNQGGQLVAFGHHTKFVGKTVNHEKNVKFSPDGEDLIEGTIPEDGH</sequence>
<evidence type="ECO:0000313" key="4">
    <source>
        <dbReference type="EMBL" id="KEP53106.1"/>
    </source>
</evidence>